<evidence type="ECO:0000313" key="2">
    <source>
        <dbReference type="EMBL" id="GBD00290.1"/>
    </source>
</evidence>
<evidence type="ECO:0000256" key="1">
    <source>
        <dbReference type="SAM" id="MobiDB-lite"/>
    </source>
</evidence>
<feature type="region of interest" description="Disordered" evidence="1">
    <location>
        <begin position="12"/>
        <end position="54"/>
    </location>
</feature>
<sequence>MGQLQLAVLEAGEGLKGKAHRHQHDEPAQHRLPVRQQPAVRDGELHPTRDAHDR</sequence>
<organism evidence="2 3">
    <name type="scientific">Candidatus Fervidibacter japonicus</name>
    <dbReference type="NCBI Taxonomy" id="2035412"/>
    <lineage>
        <taxon>Bacteria</taxon>
        <taxon>Candidatus Fervidibacterota</taxon>
        <taxon>Candidatus Fervidibacter</taxon>
    </lineage>
</organism>
<evidence type="ECO:0000313" key="3">
    <source>
        <dbReference type="Proteomes" id="UP000236173"/>
    </source>
</evidence>
<proteinExistence type="predicted"/>
<dbReference type="Proteomes" id="UP000236173">
    <property type="component" value="Unassembled WGS sequence"/>
</dbReference>
<feature type="compositionally biased region" description="Basic and acidic residues" evidence="1">
    <location>
        <begin position="41"/>
        <end position="54"/>
    </location>
</feature>
<dbReference type="AlphaFoldDB" id="A0A2H5XGI5"/>
<accession>A0A2H5XGI5</accession>
<gene>
    <name evidence="2" type="ORF">HRbin17_02830</name>
</gene>
<protein>
    <submittedName>
        <fullName evidence="2">Uncharacterized protein</fullName>
    </submittedName>
</protein>
<reference evidence="3" key="1">
    <citation type="submission" date="2017-09" db="EMBL/GenBank/DDBJ databases">
        <title>Metaegenomics of thermophilic ammonia-oxidizing enrichment culture.</title>
        <authorList>
            <person name="Kato S."/>
            <person name="Suzuki K."/>
        </authorList>
    </citation>
    <scope>NUCLEOTIDE SEQUENCE [LARGE SCALE GENOMIC DNA]</scope>
</reference>
<dbReference type="EMBL" id="BEHT01000074">
    <property type="protein sequence ID" value="GBD00290.1"/>
    <property type="molecule type" value="Genomic_DNA"/>
</dbReference>
<name>A0A2H5XGI5_9BACT</name>
<comment type="caution">
    <text evidence="2">The sequence shown here is derived from an EMBL/GenBank/DDBJ whole genome shotgun (WGS) entry which is preliminary data.</text>
</comment>